<accession>A0AAE0XWU3</accession>
<evidence type="ECO:0000259" key="5">
    <source>
        <dbReference type="PROSITE" id="PS50893"/>
    </source>
</evidence>
<keyword evidence="4" id="KW-1133">Transmembrane helix</keyword>
<dbReference type="PANTHER" id="PTHR19229">
    <property type="entry name" value="ATP-BINDING CASSETTE TRANSPORTER SUBFAMILY A ABCA"/>
    <property type="match status" value="1"/>
</dbReference>
<protein>
    <recommendedName>
        <fullName evidence="5">ABC transporter domain-containing protein</fullName>
    </recommendedName>
</protein>
<feature type="compositionally biased region" description="Low complexity" evidence="3">
    <location>
        <begin position="2207"/>
        <end position="2223"/>
    </location>
</feature>
<reference evidence="6" key="1">
    <citation type="journal article" date="2023" name="G3 (Bethesda)">
        <title>A reference genome for the long-term kleptoplast-retaining sea slug Elysia crispata morphotype clarki.</title>
        <authorList>
            <person name="Eastman K.E."/>
            <person name="Pendleton A.L."/>
            <person name="Shaikh M.A."/>
            <person name="Suttiyut T."/>
            <person name="Ogas R."/>
            <person name="Tomko P."/>
            <person name="Gavelis G."/>
            <person name="Widhalm J.R."/>
            <person name="Wisecaver J.H."/>
        </authorList>
    </citation>
    <scope>NUCLEOTIDE SEQUENCE</scope>
    <source>
        <strain evidence="6">ECLA1</strain>
    </source>
</reference>
<feature type="transmembrane region" description="Helical" evidence="4">
    <location>
        <begin position="1638"/>
        <end position="1662"/>
    </location>
</feature>
<feature type="domain" description="ABC transporter" evidence="5">
    <location>
        <begin position="499"/>
        <end position="727"/>
    </location>
</feature>
<dbReference type="Proteomes" id="UP001283361">
    <property type="component" value="Unassembled WGS sequence"/>
</dbReference>
<comment type="caution">
    <text evidence="6">The sequence shown here is derived from an EMBL/GenBank/DDBJ whole genome shotgun (WGS) entry which is preliminary data.</text>
</comment>
<keyword evidence="4" id="KW-0812">Transmembrane</keyword>
<gene>
    <name evidence="6" type="ORF">RRG08_058411</name>
</gene>
<keyword evidence="4" id="KW-0472">Membrane</keyword>
<dbReference type="InterPro" id="IPR003439">
    <property type="entry name" value="ABC_transporter-like_ATP-bd"/>
</dbReference>
<dbReference type="GO" id="GO:0016020">
    <property type="term" value="C:membrane"/>
    <property type="evidence" value="ECO:0007669"/>
    <property type="project" value="InterPro"/>
</dbReference>
<dbReference type="EMBL" id="JAWDGP010007405">
    <property type="protein sequence ID" value="KAK3720523.1"/>
    <property type="molecule type" value="Genomic_DNA"/>
</dbReference>
<dbReference type="PANTHER" id="PTHR19229:SF250">
    <property type="entry name" value="ABC TRANSPORTER DOMAIN-CONTAINING PROTEIN-RELATED"/>
    <property type="match status" value="1"/>
</dbReference>
<dbReference type="SMART" id="SM00382">
    <property type="entry name" value="AAA"/>
    <property type="match status" value="2"/>
</dbReference>
<evidence type="ECO:0000256" key="4">
    <source>
        <dbReference type="SAM" id="Phobius"/>
    </source>
</evidence>
<dbReference type="GO" id="GO:0140359">
    <property type="term" value="F:ABC-type transporter activity"/>
    <property type="evidence" value="ECO:0007669"/>
    <property type="project" value="InterPro"/>
</dbReference>
<evidence type="ECO:0000313" key="6">
    <source>
        <dbReference type="EMBL" id="KAK3720523.1"/>
    </source>
</evidence>
<evidence type="ECO:0000256" key="3">
    <source>
        <dbReference type="SAM" id="MobiDB-lite"/>
    </source>
</evidence>
<feature type="compositionally biased region" description="Low complexity" evidence="3">
    <location>
        <begin position="2190"/>
        <end position="2199"/>
    </location>
</feature>
<dbReference type="InterPro" id="IPR003593">
    <property type="entry name" value="AAA+_ATPase"/>
</dbReference>
<keyword evidence="7" id="KW-1185">Reference proteome</keyword>
<evidence type="ECO:0000256" key="1">
    <source>
        <dbReference type="ARBA" id="ARBA00022741"/>
    </source>
</evidence>
<dbReference type="GO" id="GO:0016887">
    <property type="term" value="F:ATP hydrolysis activity"/>
    <property type="evidence" value="ECO:0007669"/>
    <property type="project" value="InterPro"/>
</dbReference>
<feature type="transmembrane region" description="Helical" evidence="4">
    <location>
        <begin position="1600"/>
        <end position="1618"/>
    </location>
</feature>
<name>A0AAE0XWU3_9GAST</name>
<evidence type="ECO:0000256" key="2">
    <source>
        <dbReference type="ARBA" id="ARBA00022840"/>
    </source>
</evidence>
<dbReference type="InterPro" id="IPR027417">
    <property type="entry name" value="P-loop_NTPase"/>
</dbReference>
<proteinExistence type="predicted"/>
<keyword evidence="2" id="KW-0067">ATP-binding</keyword>
<sequence length="2223" mass="244896">MIGVLAQLKLLLDMTLTCFTRMNPRLFLGQLGVPLLMMLGLLFVGPLLQPGPRQPRHARGNRYTTFQKLLSSLGDNASPLTVGYTPNTNWTDAVITRMKHRLATCGANTRQLIFQGYSSESAMLAEHNRSTPDENRSDLWRQKTRRTPLDIAVVLKSLQEGDTASSTSPAQLPNTDNWTEHGLEIVIRPRTWGCRDGKTPDTRRPAACRATSFSGDRADGVSEFLRLVVESIVHTSNPAAPNIALSATAIPHPWPVRKIVSTMICLAFLPGSALLASYFRWRRSKDIGPILRLNRVSSGTCLLADVATVVLHTAPLTCCLQLPLAQGHVYKGDYSLFLQLIGGYGLASDSVAFLISTLPQISEITAPLLVIFLNLLQMVVESHADFLRHLFGARLISCLFSGFSLNAAVDVLVVESSHGFGQSTGEWLTEATVQSEVTFMSHVLLLQTMAHCLLGFTLLCLQNSPKVSTCVNLERCSQTNSMFACTKSSTDPAEDFPEIEIRGLSLAGDNKGEGQGLTKVSFNIQQGETVAILGPPMAGKTTLAKVLTGQITQYVGDVLIKGVNPVHYLTNQPDGIRLCPQHNYFYETLTVKETFIYFSRLNNKQITNEMLDHMLSTFLLDSLERDQCGQLSTSGVKKLQLAIACMALPQVIVLDEPTQGMGETSSMRMTGLLRRMRATTVVCTSSASLALQIAARVVLLVQGQVLFDGTGEQLNDSFGAGYFLSIGLTHHCSLTALSSYLRLFVPGLYVFSTSPRILTCILPDTATSRFEFLLANLDWKRSKLRVGWFTIQHVTMENLLEWLPDSRCLRARLRQIAACKEVMEEFRLDELLRDRPAKAEPVVIYSKLKRSQSSGDIYYLHKELNRLCINNSNSTCSGLWDRDGAEHMLESCVDPFWCCEIIIDALAINQREAATPVGKFAESLEDGFSFTDVGTLTYSELCNFRCMSTWLMGVTCYKTDPGFFISLECCVILKSNLNSTQKSDPISFISVDKQLKHLPSVGEMGEHFQHMGFWFLLVTNFCDSCYWRLQLFSLRTFSKCDSPLHQLQNCIHLSLAVRRGFFLGVKAIVMCSFFTTVRGFLERMVVKVLKALVFFNQKLRDCKYVAASIHTLCKNKREMFGCTKLKTLSSILTWYRKSQKQKRSNSAYFASSTSEVTSKVNAISVDVTRHPLCIACCSTYLCKAASHPACRECWWRLRTAVNETKTLHKPRHLKYSFAYTGPTNRNDLLFYFRSLPVLNSCRVTASADVLSPPLVSSEFSQWPPVADAMDRNQSANPDIYSTAGAAPGAAVQRTDARTSFGGWNILTALTSKFKARESQVSMSHRATLSSISFSKRSSSRWSSFMACGPTVPFQATANLEDYLDAADSPQSLLLRRRSSLSDHVTSWRTKLWHAYIALQGKLLLYTLRAPVATLLQMVIPLSVLSLSLFIHLPTAPGDTGKLALEPCQFAPIQSFVEQTGRATAVGQAQPLDLGTTYRNVVDCQNADHVTADRRLSLGVVISRWNRRSGQNICPSDLRVKVFHDCTSCFSQTVAVAALLEAYYRCYHVASSSSTLHTDGLSCAGGWRDWRDEPLLRMSVQPLPGAAGNTTLTAHCARTSIALMVALSCLVATFVSVLVKERVSGFYHLQGSSEASCALYFCALSTMHLATFTLSTAVGLLPLSRSGSPLFLDMGMLSLVLGLYALASLPQIYTLARCFRDPLLGVLILGLLKSSLGTAPFWTLQDGGLALDWSSSDMLPENWMNHLLVLLMVPSSGLSDTLYRICQHNSLCSGRCSDQFPNWMIFQIRVMLLHVAIWSILLLLCESDINRHVKLPSLADIRRRLKRKKMRTSRRSLSSSSTGFLKPRTSEAWFSVMGLPAEPNIPVVVENVWTYSRESQTNILKGVCFKVAEGGCFGILGAPGAGKSTLLKILVGLSQPSQGTVTLSPGASSARSPRQDTCGLTFCLPCCDLMPVLTGRETLTMLGWLRGVASGQMRSHISFFLDLFGLTEKVDNFCSAYSKTDRVKILLCAALIGNPRIVVLDLPSEGLSLLDISALGQALDIIRSAGGTVVLATEIASHGEALCSDIGVLRAGALQRVREVEPSLTIGVQGSRFCQGYVVHMMFRTGEQVDHRSFFIETTERIQEVEIFLDDYGGATFHFLGHNVNLAKIFALMEDGKLYYGLGQYAVIQADLGYILDNTFASQGRYGSTATRTSTGGSRGGRPGIRQSLSSCVSSNTSNG</sequence>
<keyword evidence="1" id="KW-0547">Nucleotide-binding</keyword>
<feature type="domain" description="ABC transporter" evidence="5">
    <location>
        <begin position="1866"/>
        <end position="2099"/>
    </location>
</feature>
<feature type="transmembrane region" description="Helical" evidence="4">
    <location>
        <begin position="1783"/>
        <end position="1803"/>
    </location>
</feature>
<organism evidence="6 7">
    <name type="scientific">Elysia crispata</name>
    <name type="common">lettuce slug</name>
    <dbReference type="NCBI Taxonomy" id="231223"/>
    <lineage>
        <taxon>Eukaryota</taxon>
        <taxon>Metazoa</taxon>
        <taxon>Spiralia</taxon>
        <taxon>Lophotrochozoa</taxon>
        <taxon>Mollusca</taxon>
        <taxon>Gastropoda</taxon>
        <taxon>Heterobranchia</taxon>
        <taxon>Euthyneura</taxon>
        <taxon>Panpulmonata</taxon>
        <taxon>Sacoglossa</taxon>
        <taxon>Placobranchoidea</taxon>
        <taxon>Plakobranchidae</taxon>
        <taxon>Elysia</taxon>
    </lineage>
</organism>
<dbReference type="GO" id="GO:0005524">
    <property type="term" value="F:ATP binding"/>
    <property type="evidence" value="ECO:0007669"/>
    <property type="project" value="UniProtKB-KW"/>
</dbReference>
<dbReference type="GO" id="GO:0005319">
    <property type="term" value="F:lipid transporter activity"/>
    <property type="evidence" value="ECO:0007669"/>
    <property type="project" value="TreeGrafter"/>
</dbReference>
<dbReference type="Pfam" id="PF00005">
    <property type="entry name" value="ABC_tran"/>
    <property type="match status" value="2"/>
</dbReference>
<dbReference type="PROSITE" id="PS50893">
    <property type="entry name" value="ABC_TRANSPORTER_2"/>
    <property type="match status" value="2"/>
</dbReference>
<dbReference type="InterPro" id="IPR026082">
    <property type="entry name" value="ABCA"/>
</dbReference>
<evidence type="ECO:0000313" key="7">
    <source>
        <dbReference type="Proteomes" id="UP001283361"/>
    </source>
</evidence>
<dbReference type="SUPFAM" id="SSF52540">
    <property type="entry name" value="P-loop containing nucleoside triphosphate hydrolases"/>
    <property type="match status" value="2"/>
</dbReference>
<feature type="transmembrane region" description="Helical" evidence="4">
    <location>
        <begin position="1702"/>
        <end position="1722"/>
    </location>
</feature>
<feature type="region of interest" description="Disordered" evidence="3">
    <location>
        <begin position="2190"/>
        <end position="2223"/>
    </location>
</feature>
<dbReference type="Gene3D" id="3.40.50.300">
    <property type="entry name" value="P-loop containing nucleotide triphosphate hydrolases"/>
    <property type="match status" value="2"/>
</dbReference>
<feature type="transmembrane region" description="Helical" evidence="4">
    <location>
        <begin position="27"/>
        <end position="48"/>
    </location>
</feature>
<feature type="transmembrane region" description="Helical" evidence="4">
    <location>
        <begin position="1674"/>
        <end position="1695"/>
    </location>
</feature>